<evidence type="ECO:0000256" key="4">
    <source>
        <dbReference type="ARBA" id="ARBA00023295"/>
    </source>
</evidence>
<sequence>MNKFGFLTGFLVSASICLGAELAPELLQRVSEDPHVVACRENREKIADDLHRPLYHYSSPLGRIHDPNGFCQWQGRYHLFYQYMDADPKTKGICWGHTYSDDLLHWKDLPVALKPTIESSVYSGQTLVEEDRVIAIWHGKGVGSMIATSTDPLLLNWEYNSNNPVIPSKKELRQGPYQVFDPCIWKQDDGYYYALSGSYKDGRVGKDCTGEVHAFRSKDLSEWKWLGDMFTDSELSEPGEDMVVPNFWPIGNGKHMLLCFSHKRAGHGYVGTYDPQAVKFKPDYLFRANHGAKATRKGGLRSINSSVHAPSATVDSLGRYIAFFNMCDYKGEEGWSGIMTLPRIYSLAEDNSLRIRPVEELEKLRFDHKQENAMKITADKEVKLSGIAGQAMEIAAVIRPGEAKEVGLKVLQSADGSEYTLIRFADSTLTVENKHPLMDKRLNPQPEPGPLTLDENEPLKLRIFIDHSVVEVFANERQCCSLRVYPTQENARNVSLYSKGGDAELTRLDAWQMRSVWPELKFKEGK</sequence>
<dbReference type="InterPro" id="IPR023296">
    <property type="entry name" value="Glyco_hydro_beta-prop_sf"/>
</dbReference>
<feature type="domain" description="Glycosyl hydrolase family 32 C-terminal" evidence="7">
    <location>
        <begin position="360"/>
        <end position="512"/>
    </location>
</feature>
<name>A0A6C2UJ22_9BACT</name>
<dbReference type="GO" id="GO:0004564">
    <property type="term" value="F:beta-fructofuranosidase activity"/>
    <property type="evidence" value="ECO:0007669"/>
    <property type="project" value="UniProtKB-EC"/>
</dbReference>
<dbReference type="PANTHER" id="PTHR43101">
    <property type="entry name" value="BETA-FRUCTOSIDASE"/>
    <property type="match status" value="1"/>
</dbReference>
<dbReference type="Gene3D" id="2.60.120.560">
    <property type="entry name" value="Exo-inulinase, domain 1"/>
    <property type="match status" value="1"/>
</dbReference>
<dbReference type="SUPFAM" id="SSF49899">
    <property type="entry name" value="Concanavalin A-like lectins/glucanases"/>
    <property type="match status" value="1"/>
</dbReference>
<reference evidence="8 9" key="1">
    <citation type="submission" date="2019-04" db="EMBL/GenBank/DDBJ databases">
        <authorList>
            <person name="Van Vliet M D."/>
        </authorList>
    </citation>
    <scope>NUCLEOTIDE SEQUENCE [LARGE SCALE GENOMIC DNA]</scope>
    <source>
        <strain evidence="8 9">F21</strain>
    </source>
</reference>
<gene>
    <name evidence="8" type="primary">bfrA</name>
    <name evidence="8" type="ORF">SCARR_01372</name>
</gene>
<dbReference type="EC" id="3.2.1.26" evidence="2"/>
<dbReference type="CDD" id="cd08996">
    <property type="entry name" value="GH32_FFase"/>
    <property type="match status" value="1"/>
</dbReference>
<dbReference type="InterPro" id="IPR001362">
    <property type="entry name" value="Glyco_hydro_32"/>
</dbReference>
<dbReference type="InterPro" id="IPR013320">
    <property type="entry name" value="ConA-like_dom_sf"/>
</dbReference>
<dbReference type="Gene3D" id="2.115.10.20">
    <property type="entry name" value="Glycosyl hydrolase domain, family 43"/>
    <property type="match status" value="1"/>
</dbReference>
<dbReference type="SMART" id="SM00640">
    <property type="entry name" value="Glyco_32"/>
    <property type="match status" value="1"/>
</dbReference>
<dbReference type="Proteomes" id="UP000346198">
    <property type="component" value="Unassembled WGS sequence"/>
</dbReference>
<keyword evidence="9" id="KW-1185">Reference proteome</keyword>
<evidence type="ECO:0000313" key="9">
    <source>
        <dbReference type="Proteomes" id="UP000346198"/>
    </source>
</evidence>
<comment type="similarity">
    <text evidence="1 5">Belongs to the glycosyl hydrolase 32 family.</text>
</comment>
<dbReference type="SUPFAM" id="SSF75005">
    <property type="entry name" value="Arabinanase/levansucrase/invertase"/>
    <property type="match status" value="1"/>
</dbReference>
<dbReference type="AlphaFoldDB" id="A0A6C2UJ22"/>
<feature type="domain" description="Glycosyl hydrolase family 32 N-terminal" evidence="6">
    <location>
        <begin position="56"/>
        <end position="356"/>
    </location>
</feature>
<dbReference type="Pfam" id="PF08244">
    <property type="entry name" value="Glyco_hydro_32C"/>
    <property type="match status" value="1"/>
</dbReference>
<dbReference type="InterPro" id="IPR051214">
    <property type="entry name" value="GH32_Enzymes"/>
</dbReference>
<evidence type="ECO:0000256" key="1">
    <source>
        <dbReference type="ARBA" id="ARBA00009902"/>
    </source>
</evidence>
<keyword evidence="4 5" id="KW-0326">Glycosidase</keyword>
<keyword evidence="3 5" id="KW-0378">Hydrolase</keyword>
<dbReference type="Pfam" id="PF00251">
    <property type="entry name" value="Glyco_hydro_32N"/>
    <property type="match status" value="1"/>
</dbReference>
<protein>
    <recommendedName>
        <fullName evidence="2">beta-fructofuranosidase</fullName>
        <ecNumber evidence="2">3.2.1.26</ecNumber>
    </recommendedName>
</protein>
<evidence type="ECO:0000256" key="3">
    <source>
        <dbReference type="ARBA" id="ARBA00022801"/>
    </source>
</evidence>
<evidence type="ECO:0000259" key="6">
    <source>
        <dbReference type="Pfam" id="PF00251"/>
    </source>
</evidence>
<dbReference type="RefSeq" id="WP_136060727.1">
    <property type="nucleotide sequence ID" value="NZ_CAAHFH010000001.1"/>
</dbReference>
<dbReference type="EMBL" id="CAAHFH010000001">
    <property type="protein sequence ID" value="VGO19314.1"/>
    <property type="molecule type" value="Genomic_DNA"/>
</dbReference>
<dbReference type="InterPro" id="IPR013148">
    <property type="entry name" value="Glyco_hydro_32_N"/>
</dbReference>
<dbReference type="PANTHER" id="PTHR43101:SF1">
    <property type="entry name" value="BETA-FRUCTOSIDASE"/>
    <property type="match status" value="1"/>
</dbReference>
<evidence type="ECO:0000259" key="7">
    <source>
        <dbReference type="Pfam" id="PF08244"/>
    </source>
</evidence>
<evidence type="ECO:0000256" key="2">
    <source>
        <dbReference type="ARBA" id="ARBA00012758"/>
    </source>
</evidence>
<organism evidence="8 9">
    <name type="scientific">Pontiella sulfatireligans</name>
    <dbReference type="NCBI Taxonomy" id="2750658"/>
    <lineage>
        <taxon>Bacteria</taxon>
        <taxon>Pseudomonadati</taxon>
        <taxon>Kiritimatiellota</taxon>
        <taxon>Kiritimatiellia</taxon>
        <taxon>Kiritimatiellales</taxon>
        <taxon>Pontiellaceae</taxon>
        <taxon>Pontiella</taxon>
    </lineage>
</organism>
<evidence type="ECO:0000313" key="8">
    <source>
        <dbReference type="EMBL" id="VGO19314.1"/>
    </source>
</evidence>
<dbReference type="InterPro" id="IPR013189">
    <property type="entry name" value="Glyco_hydro_32_C"/>
</dbReference>
<evidence type="ECO:0000256" key="5">
    <source>
        <dbReference type="RuleBase" id="RU362110"/>
    </source>
</evidence>
<proteinExistence type="inferred from homology"/>
<dbReference type="GO" id="GO:0005975">
    <property type="term" value="P:carbohydrate metabolic process"/>
    <property type="evidence" value="ECO:0007669"/>
    <property type="project" value="InterPro"/>
</dbReference>
<accession>A0A6C2UJ22</accession>